<feature type="transmembrane region" description="Helical" evidence="1">
    <location>
        <begin position="218"/>
        <end position="238"/>
    </location>
</feature>
<keyword evidence="1" id="KW-0812">Transmembrane</keyword>
<keyword evidence="1" id="KW-0472">Membrane</keyword>
<dbReference type="AlphaFoldDB" id="A0A9P1IFL7"/>
<dbReference type="OrthoDB" id="5840822at2759"/>
<evidence type="ECO:0000256" key="1">
    <source>
        <dbReference type="SAM" id="Phobius"/>
    </source>
</evidence>
<name>A0A9P1IFL7_9PELO</name>
<accession>A0A9P1IFL7</accession>
<reference evidence="2" key="1">
    <citation type="submission" date="2022-11" db="EMBL/GenBank/DDBJ databases">
        <authorList>
            <person name="Kikuchi T."/>
        </authorList>
    </citation>
    <scope>NUCLEOTIDE SEQUENCE</scope>
    <source>
        <strain evidence="2">PS1010</strain>
    </source>
</reference>
<feature type="transmembrane region" description="Helical" evidence="1">
    <location>
        <begin position="116"/>
        <end position="134"/>
    </location>
</feature>
<evidence type="ECO:0000313" key="3">
    <source>
        <dbReference type="Proteomes" id="UP001152747"/>
    </source>
</evidence>
<dbReference type="EMBL" id="CANHGI010000003">
    <property type="protein sequence ID" value="CAI5443973.1"/>
    <property type="molecule type" value="Genomic_DNA"/>
</dbReference>
<feature type="transmembrane region" description="Helical" evidence="1">
    <location>
        <begin position="269"/>
        <end position="290"/>
    </location>
</feature>
<keyword evidence="3" id="KW-1185">Reference proteome</keyword>
<keyword evidence="1" id="KW-1133">Transmembrane helix</keyword>
<protein>
    <submittedName>
        <fullName evidence="2">Uncharacterized protein</fullName>
    </submittedName>
</protein>
<evidence type="ECO:0000313" key="2">
    <source>
        <dbReference type="EMBL" id="CAI5443973.1"/>
    </source>
</evidence>
<gene>
    <name evidence="2" type="ORF">CAMP_LOCUS6610</name>
</gene>
<comment type="caution">
    <text evidence="2">The sequence shown here is derived from an EMBL/GenBank/DDBJ whole genome shotgun (WGS) entry which is preliminary data.</text>
</comment>
<organism evidence="2 3">
    <name type="scientific">Caenorhabditis angaria</name>
    <dbReference type="NCBI Taxonomy" id="860376"/>
    <lineage>
        <taxon>Eukaryota</taxon>
        <taxon>Metazoa</taxon>
        <taxon>Ecdysozoa</taxon>
        <taxon>Nematoda</taxon>
        <taxon>Chromadorea</taxon>
        <taxon>Rhabditida</taxon>
        <taxon>Rhabditina</taxon>
        <taxon>Rhabditomorpha</taxon>
        <taxon>Rhabditoidea</taxon>
        <taxon>Rhabditidae</taxon>
        <taxon>Peloderinae</taxon>
        <taxon>Caenorhabditis</taxon>
    </lineage>
</organism>
<dbReference type="Proteomes" id="UP001152747">
    <property type="component" value="Unassembled WGS sequence"/>
</dbReference>
<sequence>MFLRVVGQNYSKKKALFNYSATFLLICWIIIGYFTIKRRTYVFTSRSSMKYSLILETVQTAISNETSQSLGDLLEDLDLSYINSDQFTAGPAQRDFLLVFNAFLGIADDISDSDSWWVILYTFSGYCVFGWNIIRLCIWMDRKVDIWFDDHSKVKHVGDSDNVRDFVLEYRRQMRDRNGNSRGVMIKSYNSDKYDIQQSYTRLTSQYLIPVKPISPSFLYPAIYTSILFFLTALHTWIVSPHVFIENLFLVSAYTSGLDTSMLTSGNQWSNWMFVMIGAICQIFLCATMWRICQLVVEIYCFVTNKPERAQPVFLNSITEIPQETKKDQ</sequence>
<feature type="transmembrane region" description="Helical" evidence="1">
    <location>
        <begin position="16"/>
        <end position="36"/>
    </location>
</feature>
<proteinExistence type="predicted"/>